<feature type="binding site" evidence="7">
    <location>
        <position position="49"/>
    </location>
    <ligand>
        <name>GTP</name>
        <dbReference type="ChEBI" id="CHEBI:37565"/>
    </ligand>
</feature>
<comment type="caution">
    <text evidence="10">The sequence shown here is derived from an EMBL/GenBank/DDBJ whole genome shotgun (WGS) entry which is preliminary data.</text>
</comment>
<keyword evidence="5" id="KW-0449">Lipoprotein</keyword>
<keyword evidence="8" id="KW-0479">Metal-binding</keyword>
<dbReference type="CDD" id="cd04154">
    <property type="entry name" value="Arl2"/>
    <property type="match status" value="1"/>
</dbReference>
<keyword evidence="4 7" id="KW-0342">GTP-binding</keyword>
<comment type="similarity">
    <text evidence="1 9">Belongs to the small GTPase superfamily. Arf family.</text>
</comment>
<dbReference type="NCBIfam" id="TIGR00231">
    <property type="entry name" value="small_GTP"/>
    <property type="match status" value="1"/>
</dbReference>
<accession>A0AA88XUZ7</accession>
<dbReference type="InterPro" id="IPR044612">
    <property type="entry name" value="ARL2/3"/>
</dbReference>
<evidence type="ECO:0000256" key="9">
    <source>
        <dbReference type="RuleBase" id="RU003925"/>
    </source>
</evidence>
<dbReference type="Gene3D" id="3.40.50.300">
    <property type="entry name" value="P-loop containing nucleotide triphosphate hydrolases"/>
    <property type="match status" value="1"/>
</dbReference>
<evidence type="ECO:0000256" key="6">
    <source>
        <dbReference type="ARBA" id="ARBA00026198"/>
    </source>
</evidence>
<dbReference type="InterPro" id="IPR006689">
    <property type="entry name" value="Small_GTPase_ARF/SAR"/>
</dbReference>
<feature type="binding site" evidence="7">
    <location>
        <begin position="3"/>
        <end position="10"/>
    </location>
    <ligand>
        <name>GTP</name>
        <dbReference type="ChEBI" id="CHEBI:37565"/>
    </ligand>
</feature>
<dbReference type="InterPro" id="IPR045873">
    <property type="entry name" value="Arl2"/>
</dbReference>
<dbReference type="GO" id="GO:0005525">
    <property type="term" value="F:GTP binding"/>
    <property type="evidence" value="ECO:0007669"/>
    <property type="project" value="UniProtKB-KW"/>
</dbReference>
<dbReference type="GO" id="GO:0003924">
    <property type="term" value="F:GTPase activity"/>
    <property type="evidence" value="ECO:0007669"/>
    <property type="project" value="InterPro"/>
</dbReference>
<dbReference type="PRINTS" id="PR00328">
    <property type="entry name" value="SAR1GTPBP"/>
</dbReference>
<evidence type="ECO:0000256" key="2">
    <source>
        <dbReference type="ARBA" id="ARBA00022707"/>
    </source>
</evidence>
<evidence type="ECO:0000256" key="3">
    <source>
        <dbReference type="ARBA" id="ARBA00022741"/>
    </source>
</evidence>
<gene>
    <name evidence="10" type="ORF">FSP39_001581</name>
</gene>
<organism evidence="10 11">
    <name type="scientific">Pinctada imbricata</name>
    <name type="common">Atlantic pearl-oyster</name>
    <name type="synonym">Pinctada martensii</name>
    <dbReference type="NCBI Taxonomy" id="66713"/>
    <lineage>
        <taxon>Eukaryota</taxon>
        <taxon>Metazoa</taxon>
        <taxon>Spiralia</taxon>
        <taxon>Lophotrochozoa</taxon>
        <taxon>Mollusca</taxon>
        <taxon>Bivalvia</taxon>
        <taxon>Autobranchia</taxon>
        <taxon>Pteriomorphia</taxon>
        <taxon>Pterioida</taxon>
        <taxon>Pterioidea</taxon>
        <taxon>Pteriidae</taxon>
        <taxon>Pinctada</taxon>
    </lineage>
</organism>
<sequence>LRGLDNAGKTTILKKFNGEDINTISPTLGFNIKTLEHRGFKLNVWDVGGQRSLRSYWRNYFESTDGLIWVVDSADRMRLQDCKEELQNLLVEERLAGATLLVFSNKQDLPGALKPEEIKNALDLDSIKTHHWLIQGCSAVTGDNLLKGIDWIVDDISSRIFTMD</sequence>
<keyword evidence="2" id="KW-0519">Myristate</keyword>
<dbReference type="EMBL" id="VSWD01000009">
    <property type="protein sequence ID" value="KAK3092342.1"/>
    <property type="molecule type" value="Genomic_DNA"/>
</dbReference>
<dbReference type="InterPro" id="IPR005225">
    <property type="entry name" value="Small_GTP-bd"/>
</dbReference>
<dbReference type="Pfam" id="PF00025">
    <property type="entry name" value="Arf"/>
    <property type="match status" value="1"/>
</dbReference>
<evidence type="ECO:0000256" key="7">
    <source>
        <dbReference type="PIRSR" id="PIRSR606689-1"/>
    </source>
</evidence>
<proteinExistence type="inferred from homology"/>
<evidence type="ECO:0000256" key="4">
    <source>
        <dbReference type="ARBA" id="ARBA00023134"/>
    </source>
</evidence>
<evidence type="ECO:0000313" key="11">
    <source>
        <dbReference type="Proteomes" id="UP001186944"/>
    </source>
</evidence>
<dbReference type="PROSITE" id="PS51417">
    <property type="entry name" value="ARF"/>
    <property type="match status" value="1"/>
</dbReference>
<feature type="non-terminal residue" evidence="10">
    <location>
        <position position="1"/>
    </location>
</feature>
<dbReference type="InterPro" id="IPR027417">
    <property type="entry name" value="P-loop_NTPase"/>
</dbReference>
<dbReference type="SMART" id="SM00177">
    <property type="entry name" value="ARF"/>
    <property type="match status" value="1"/>
</dbReference>
<evidence type="ECO:0000313" key="10">
    <source>
        <dbReference type="EMBL" id="KAK3092342.1"/>
    </source>
</evidence>
<keyword evidence="11" id="KW-1185">Reference proteome</keyword>
<dbReference type="SMART" id="SM00178">
    <property type="entry name" value="SAR"/>
    <property type="match status" value="1"/>
</dbReference>
<evidence type="ECO:0000256" key="5">
    <source>
        <dbReference type="ARBA" id="ARBA00023288"/>
    </source>
</evidence>
<dbReference type="GO" id="GO:0046872">
    <property type="term" value="F:metal ion binding"/>
    <property type="evidence" value="ECO:0007669"/>
    <property type="project" value="UniProtKB-KW"/>
</dbReference>
<evidence type="ECO:0000256" key="1">
    <source>
        <dbReference type="ARBA" id="ARBA00010290"/>
    </source>
</evidence>
<feature type="binding site" evidence="8">
    <location>
        <position position="27"/>
    </location>
    <ligand>
        <name>Mg(2+)</name>
        <dbReference type="ChEBI" id="CHEBI:18420"/>
    </ligand>
</feature>
<dbReference type="PANTHER" id="PTHR45697">
    <property type="entry name" value="ADP-RIBOSYLATION FACTOR-LIKE PROTEIN 2-RELATED"/>
    <property type="match status" value="1"/>
</dbReference>
<name>A0AA88XUZ7_PINIB</name>
<evidence type="ECO:0000256" key="8">
    <source>
        <dbReference type="PIRSR" id="PIRSR606689-2"/>
    </source>
</evidence>
<dbReference type="SUPFAM" id="SSF52540">
    <property type="entry name" value="P-loop containing nucleoside triphosphate hydrolases"/>
    <property type="match status" value="1"/>
</dbReference>
<dbReference type="FunFam" id="3.40.50.300:FF:000393">
    <property type="entry name" value="ADP-ribosylation factor-like 2, arl2"/>
    <property type="match status" value="1"/>
</dbReference>
<feature type="binding site" evidence="8">
    <location>
        <position position="10"/>
    </location>
    <ligand>
        <name>Mg(2+)</name>
        <dbReference type="ChEBI" id="CHEBI:18420"/>
    </ligand>
</feature>
<feature type="binding site" evidence="7">
    <location>
        <begin position="105"/>
        <end position="108"/>
    </location>
    <ligand>
        <name>GTP</name>
        <dbReference type="ChEBI" id="CHEBI:37565"/>
    </ligand>
</feature>
<keyword evidence="8" id="KW-0460">Magnesium</keyword>
<dbReference type="AlphaFoldDB" id="A0AA88XUZ7"/>
<protein>
    <recommendedName>
        <fullName evidence="6">ADP-ribosylation factor-like protein 2</fullName>
    </recommendedName>
</protein>
<keyword evidence="3 7" id="KW-0547">Nucleotide-binding</keyword>
<dbReference type="Proteomes" id="UP001186944">
    <property type="component" value="Unassembled WGS sequence"/>
</dbReference>
<reference evidence="10" key="1">
    <citation type="submission" date="2019-08" db="EMBL/GenBank/DDBJ databases">
        <title>The improved chromosome-level genome for the pearl oyster Pinctada fucata martensii using PacBio sequencing and Hi-C.</title>
        <authorList>
            <person name="Zheng Z."/>
        </authorList>
    </citation>
    <scope>NUCLEOTIDE SEQUENCE</scope>
    <source>
        <strain evidence="10">ZZ-2019</strain>
        <tissue evidence="10">Adductor muscle</tissue>
    </source>
</reference>